<feature type="non-terminal residue" evidence="2">
    <location>
        <position position="1"/>
    </location>
</feature>
<evidence type="ECO:0000313" key="2">
    <source>
        <dbReference type="EMBL" id="MBR7839053.1"/>
    </source>
</evidence>
<sequence length="243" mass="25575">GGVLMAIDDLPMPVVTFLNAFGIKWPYINEDSLHRFATLAREFGQAVEQTHEDATQAVSGIAQAYQGASTQVMSSGWAHLSATHVKEVTAACGLFADALDAWALYVVAQKGEALVQLVELAISYVTAIAAAPETLGASLAALPGLEEIGEALANSLIQDLNMYVQGKVIAAVSQPLVAKVEQMLSGLDWSNAPGGVDPLAAGSASIQVDVSTVDQHVSTLRRHAETMRSHAQTFTSQAAEIDF</sequence>
<feature type="domain" description="Outer membrane channel protein CpnT-like N-terminal" evidence="1">
    <location>
        <begin position="21"/>
        <end position="141"/>
    </location>
</feature>
<reference evidence="2" key="1">
    <citation type="submission" date="2021-04" db="EMBL/GenBank/DDBJ databases">
        <title>Genome based classification of Actinospica acidithermotolerans sp. nov., an actinobacterium isolated from an Indonesian hot spring.</title>
        <authorList>
            <person name="Kusuma A.B."/>
            <person name="Putra K.E."/>
            <person name="Nafisah S."/>
            <person name="Loh J."/>
            <person name="Nouioui I."/>
            <person name="Goodfellow M."/>
        </authorList>
    </citation>
    <scope>NUCLEOTIDE SEQUENCE</scope>
    <source>
        <strain evidence="2">CSCA 57</strain>
    </source>
</reference>
<dbReference type="RefSeq" id="WP_212533498.1">
    <property type="nucleotide sequence ID" value="NZ_JAGSOG010000370.1"/>
</dbReference>
<protein>
    <recommendedName>
        <fullName evidence="1">Outer membrane channel protein CpnT-like N-terminal domain-containing protein</fullName>
    </recommendedName>
</protein>
<organism evidence="2 3">
    <name type="scientific">Actinospica durhamensis</name>
    <dbReference type="NCBI Taxonomy" id="1508375"/>
    <lineage>
        <taxon>Bacteria</taxon>
        <taxon>Bacillati</taxon>
        <taxon>Actinomycetota</taxon>
        <taxon>Actinomycetes</taxon>
        <taxon>Catenulisporales</taxon>
        <taxon>Actinospicaceae</taxon>
        <taxon>Actinospica</taxon>
    </lineage>
</organism>
<evidence type="ECO:0000259" key="1">
    <source>
        <dbReference type="Pfam" id="PF25547"/>
    </source>
</evidence>
<gene>
    <name evidence="2" type="ORF">KDL01_37655</name>
</gene>
<evidence type="ECO:0000313" key="3">
    <source>
        <dbReference type="Proteomes" id="UP000675781"/>
    </source>
</evidence>
<dbReference type="InterPro" id="IPR057746">
    <property type="entry name" value="CpnT-like_N"/>
</dbReference>
<dbReference type="EMBL" id="JAGSOG010000370">
    <property type="protein sequence ID" value="MBR7839053.1"/>
    <property type="molecule type" value="Genomic_DNA"/>
</dbReference>
<comment type="caution">
    <text evidence="2">The sequence shown here is derived from an EMBL/GenBank/DDBJ whole genome shotgun (WGS) entry which is preliminary data.</text>
</comment>
<name>A0A941IVC4_9ACTN</name>
<proteinExistence type="predicted"/>
<keyword evidence="3" id="KW-1185">Reference proteome</keyword>
<dbReference type="AlphaFoldDB" id="A0A941IVC4"/>
<dbReference type="Pfam" id="PF25547">
    <property type="entry name" value="WXG100_2"/>
    <property type="match status" value="1"/>
</dbReference>
<accession>A0A941IVC4</accession>
<dbReference type="Proteomes" id="UP000675781">
    <property type="component" value="Unassembled WGS sequence"/>
</dbReference>